<evidence type="ECO:0000256" key="7">
    <source>
        <dbReference type="ARBA" id="ARBA00022989"/>
    </source>
</evidence>
<sequence length="352" mass="37799">MKKNNIVTLRPFCYIRPSLDTMTAGVIAVLVPQIVMLFVTDSYRSLILLGCTTAASVLAECIDAAALRHKRGDWNVALLQGLLIGMFLPASYPFASAFFIALCTLLVAKYAFGGLAGSWINPVAAVIIIAYFVGAVWFPAYSVPAGYLQTRNVSLALIQDGVIPTLPADSSVTAFLNETVFAFLGTSIPDGYVSLLWDSGAAVPAFRFNILTLIASLVLFSFRMLHWVVPACYVAVYAVLVKFFCPVFAGGTVGEGDILLSVLSGGTLFTAFFVLSWFGTTPLSPGGKVFYGVFAGVASFFISGYGMSPVGAMFTVLSANMISPVIQLCERMRSKATLYAKQLPKIEKIRKS</sequence>
<name>F4LN41_TREBD</name>
<evidence type="ECO:0000256" key="1">
    <source>
        <dbReference type="ARBA" id="ARBA00022448"/>
    </source>
</evidence>
<evidence type="ECO:0000313" key="10">
    <source>
        <dbReference type="EMBL" id="AEE16806.1"/>
    </source>
</evidence>
<evidence type="ECO:0000256" key="4">
    <source>
        <dbReference type="ARBA" id="ARBA00022643"/>
    </source>
</evidence>
<dbReference type="InterPro" id="IPR004338">
    <property type="entry name" value="NqrB/RnfD"/>
</dbReference>
<accession>F4LN41</accession>
<keyword evidence="3" id="KW-0285">Flavoprotein</keyword>
<dbReference type="PANTHER" id="PTHR30578">
    <property type="entry name" value="ELECTRON TRANSPORT COMPLEX PROTEIN RNFD"/>
    <property type="match status" value="1"/>
</dbReference>
<dbReference type="Proteomes" id="UP000006546">
    <property type="component" value="Chromosome"/>
</dbReference>
<proteinExistence type="predicted"/>
<keyword evidence="4" id="KW-0288">FMN</keyword>
<dbReference type="GO" id="GO:0055085">
    <property type="term" value="P:transmembrane transport"/>
    <property type="evidence" value="ECO:0007669"/>
    <property type="project" value="InterPro"/>
</dbReference>
<dbReference type="AlphaFoldDB" id="F4LN41"/>
<keyword evidence="7 9" id="KW-1133">Transmembrane helix</keyword>
<keyword evidence="6" id="KW-1278">Translocase</keyword>
<feature type="transmembrane region" description="Helical" evidence="9">
    <location>
        <begin position="21"/>
        <end position="40"/>
    </location>
</feature>
<evidence type="ECO:0000256" key="8">
    <source>
        <dbReference type="ARBA" id="ARBA00023136"/>
    </source>
</evidence>
<dbReference type="HOGENOM" id="CLU_069371_0_0_12"/>
<evidence type="ECO:0000256" key="3">
    <source>
        <dbReference type="ARBA" id="ARBA00022630"/>
    </source>
</evidence>
<feature type="transmembrane region" description="Helical" evidence="9">
    <location>
        <begin position="258"/>
        <end position="277"/>
    </location>
</feature>
<evidence type="ECO:0000256" key="5">
    <source>
        <dbReference type="ARBA" id="ARBA00022692"/>
    </source>
</evidence>
<evidence type="ECO:0000256" key="2">
    <source>
        <dbReference type="ARBA" id="ARBA00022553"/>
    </source>
</evidence>
<evidence type="ECO:0000256" key="6">
    <source>
        <dbReference type="ARBA" id="ARBA00022967"/>
    </source>
</evidence>
<dbReference type="PANTHER" id="PTHR30578:SF0">
    <property type="entry name" value="ION-TRANSLOCATING OXIDOREDUCTASE COMPLEX SUBUNIT D"/>
    <property type="match status" value="1"/>
</dbReference>
<dbReference type="RefSeq" id="WP_013758511.1">
    <property type="nucleotide sequence ID" value="NC_015500.1"/>
</dbReference>
<dbReference type="GO" id="GO:0005886">
    <property type="term" value="C:plasma membrane"/>
    <property type="evidence" value="ECO:0007669"/>
    <property type="project" value="TreeGrafter"/>
</dbReference>
<feature type="transmembrane region" description="Helical" evidence="9">
    <location>
        <begin position="94"/>
        <end position="112"/>
    </location>
</feature>
<dbReference type="STRING" id="906968.Trebr_1382"/>
<protein>
    <submittedName>
        <fullName evidence="10">NQR2/RnfD/RnfE family protein</fullName>
    </submittedName>
</protein>
<evidence type="ECO:0000256" key="9">
    <source>
        <dbReference type="SAM" id="Phobius"/>
    </source>
</evidence>
<reference evidence="11" key="1">
    <citation type="submission" date="2011-04" db="EMBL/GenBank/DDBJ databases">
        <title>The complete genome of Treponema brennaborense DSM 12168.</title>
        <authorList>
            <person name="Lucas S."/>
            <person name="Han J."/>
            <person name="Lapidus A."/>
            <person name="Bruce D."/>
            <person name="Goodwin L."/>
            <person name="Pitluck S."/>
            <person name="Peters L."/>
            <person name="Kyrpides N."/>
            <person name="Mavromatis K."/>
            <person name="Ivanova N."/>
            <person name="Mikhailova N."/>
            <person name="Pagani I."/>
            <person name="Teshima H."/>
            <person name="Detter J.C."/>
            <person name="Tapia R."/>
            <person name="Han C."/>
            <person name="Land M."/>
            <person name="Hauser L."/>
            <person name="Markowitz V."/>
            <person name="Cheng J.-F."/>
            <person name="Hugenholtz P."/>
            <person name="Woyke T."/>
            <person name="Wu D."/>
            <person name="Gronow S."/>
            <person name="Wellnitz S."/>
            <person name="Brambilla E."/>
            <person name="Klenk H.-P."/>
            <person name="Eisen J.A."/>
        </authorList>
    </citation>
    <scope>NUCLEOTIDE SEQUENCE [LARGE SCALE GENOMIC DNA]</scope>
    <source>
        <strain evidence="11">DSM 12168 / CIP 105900 / DD5/3</strain>
    </source>
</reference>
<keyword evidence="1" id="KW-0813">Transport</keyword>
<evidence type="ECO:0000313" key="11">
    <source>
        <dbReference type="Proteomes" id="UP000006546"/>
    </source>
</evidence>
<dbReference type="EMBL" id="CP002696">
    <property type="protein sequence ID" value="AEE16806.1"/>
    <property type="molecule type" value="Genomic_DNA"/>
</dbReference>
<feature type="transmembrane region" description="Helical" evidence="9">
    <location>
        <begin position="227"/>
        <end position="252"/>
    </location>
</feature>
<organism evidence="10 11">
    <name type="scientific">Treponema brennaborense (strain DSM 12168 / CIP 105900 / DD5/3)</name>
    <dbReference type="NCBI Taxonomy" id="906968"/>
    <lineage>
        <taxon>Bacteria</taxon>
        <taxon>Pseudomonadati</taxon>
        <taxon>Spirochaetota</taxon>
        <taxon>Spirochaetia</taxon>
        <taxon>Spirochaetales</taxon>
        <taxon>Treponemataceae</taxon>
        <taxon>Treponema</taxon>
    </lineage>
</organism>
<dbReference type="eggNOG" id="COG4658">
    <property type="taxonomic scope" value="Bacteria"/>
</dbReference>
<dbReference type="OrthoDB" id="356676at2"/>
<keyword evidence="11" id="KW-1185">Reference proteome</keyword>
<feature type="transmembrane region" description="Helical" evidence="9">
    <location>
        <begin position="201"/>
        <end position="220"/>
    </location>
</feature>
<keyword evidence="8 9" id="KW-0472">Membrane</keyword>
<feature type="transmembrane region" description="Helical" evidence="9">
    <location>
        <begin position="119"/>
        <end position="138"/>
    </location>
</feature>
<keyword evidence="2" id="KW-0597">Phosphoprotein</keyword>
<dbReference type="Pfam" id="PF03116">
    <property type="entry name" value="NQR2_RnfD_RnfE"/>
    <property type="match status" value="1"/>
</dbReference>
<keyword evidence="5 9" id="KW-0812">Transmembrane</keyword>
<feature type="transmembrane region" description="Helical" evidence="9">
    <location>
        <begin position="289"/>
        <end position="306"/>
    </location>
</feature>
<dbReference type="KEGG" id="tbe:Trebr_1382"/>
<gene>
    <name evidence="10" type="ordered locus">Trebr_1382</name>
</gene>